<comment type="caution">
    <text evidence="1">The sequence shown here is derived from an EMBL/GenBank/DDBJ whole genome shotgun (WGS) entry which is preliminary data.</text>
</comment>
<dbReference type="EMBL" id="LJCQ01000175">
    <property type="protein sequence ID" value="KPV46842.1"/>
    <property type="molecule type" value="Genomic_DNA"/>
</dbReference>
<dbReference type="RefSeq" id="WP_054964078.1">
    <property type="nucleotide sequence ID" value="NZ_LJCQ01000175.1"/>
</dbReference>
<dbReference type="AlphaFoldDB" id="A0A0P9GZ32"/>
<evidence type="ECO:0000313" key="1">
    <source>
        <dbReference type="EMBL" id="KPV46842.1"/>
    </source>
</evidence>
<protein>
    <submittedName>
        <fullName evidence="1">Uncharacterized protein</fullName>
    </submittedName>
</protein>
<dbReference type="PATRIC" id="fig|507754.4.peg.163"/>
<organism evidence="1 2">
    <name type="scientific">Acidiplasma aeolicum</name>
    <dbReference type="NCBI Taxonomy" id="507754"/>
    <lineage>
        <taxon>Archaea</taxon>
        <taxon>Methanobacteriati</taxon>
        <taxon>Thermoplasmatota</taxon>
        <taxon>Thermoplasmata</taxon>
        <taxon>Thermoplasmatales</taxon>
        <taxon>Ferroplasmaceae</taxon>
        <taxon>Acidiplasma</taxon>
    </lineage>
</organism>
<name>A0A0P9GZ32_9ARCH</name>
<reference evidence="1 2" key="1">
    <citation type="submission" date="2015-09" db="EMBL/GenBank/DDBJ databases">
        <title>Draft genome sequence of Acidiplasma aeolicum DSM 18409.</title>
        <authorList>
            <person name="Hemp J."/>
        </authorList>
    </citation>
    <scope>NUCLEOTIDE SEQUENCE [LARGE SCALE GENOMIC DNA]</scope>
    <source>
        <strain evidence="1 2">V</strain>
    </source>
</reference>
<sequence>MEFENKEKQIEATIEKSNIIPGMAKKMIENAPESFKYKLIENVLEEILKDPEMLNRFRNELK</sequence>
<evidence type="ECO:0000313" key="2">
    <source>
        <dbReference type="Proteomes" id="UP000050515"/>
    </source>
</evidence>
<gene>
    <name evidence="1" type="ORF">SE19_03730</name>
</gene>
<proteinExistence type="predicted"/>
<accession>A0A0P9GZ32</accession>
<dbReference type="Proteomes" id="UP000050515">
    <property type="component" value="Unassembled WGS sequence"/>
</dbReference>